<proteinExistence type="predicted"/>
<accession>A0A1B6JKZ5</accession>
<evidence type="ECO:0000313" key="2">
    <source>
        <dbReference type="EMBL" id="JAS99898.1"/>
    </source>
</evidence>
<dbReference type="EMBL" id="GECU01007808">
    <property type="protein sequence ID" value="JAS99898.1"/>
    <property type="molecule type" value="Transcribed_RNA"/>
</dbReference>
<feature type="compositionally biased region" description="Acidic residues" evidence="1">
    <location>
        <begin position="121"/>
        <end position="131"/>
    </location>
</feature>
<sequence length="139" mass="14980">SVVVFFLLSLSLLLVSQIMSGLRISLLCVIALICYQEVYSKPFKLGVTDPFGFGSAVLNIGSDAISDKIDAGEALIVDIVSDVGDTVETVADVIIDIAFDQDEEENVESEEVSITVTTNEQNEEENVESEEVSITVTTN</sequence>
<feature type="region of interest" description="Disordered" evidence="1">
    <location>
        <begin position="115"/>
        <end position="139"/>
    </location>
</feature>
<dbReference type="AlphaFoldDB" id="A0A1B6JKZ5"/>
<feature type="non-terminal residue" evidence="2">
    <location>
        <position position="139"/>
    </location>
</feature>
<feature type="non-terminal residue" evidence="2">
    <location>
        <position position="1"/>
    </location>
</feature>
<reference evidence="2" key="1">
    <citation type="submission" date="2015-11" db="EMBL/GenBank/DDBJ databases">
        <title>De novo transcriptome assembly of four potential Pierce s Disease insect vectors from Arizona vineyards.</title>
        <authorList>
            <person name="Tassone E.E."/>
        </authorList>
    </citation>
    <scope>NUCLEOTIDE SEQUENCE</scope>
</reference>
<name>A0A1B6JKZ5_9HEMI</name>
<protein>
    <submittedName>
        <fullName evidence="2">Uncharacterized protein</fullName>
    </submittedName>
</protein>
<gene>
    <name evidence="2" type="ORF">g.11321</name>
</gene>
<organism evidence="2">
    <name type="scientific">Homalodisca liturata</name>
    <dbReference type="NCBI Taxonomy" id="320908"/>
    <lineage>
        <taxon>Eukaryota</taxon>
        <taxon>Metazoa</taxon>
        <taxon>Ecdysozoa</taxon>
        <taxon>Arthropoda</taxon>
        <taxon>Hexapoda</taxon>
        <taxon>Insecta</taxon>
        <taxon>Pterygota</taxon>
        <taxon>Neoptera</taxon>
        <taxon>Paraneoptera</taxon>
        <taxon>Hemiptera</taxon>
        <taxon>Auchenorrhyncha</taxon>
        <taxon>Membracoidea</taxon>
        <taxon>Cicadellidae</taxon>
        <taxon>Cicadellinae</taxon>
        <taxon>Proconiini</taxon>
        <taxon>Homalodisca</taxon>
    </lineage>
</organism>
<evidence type="ECO:0000256" key="1">
    <source>
        <dbReference type="SAM" id="MobiDB-lite"/>
    </source>
</evidence>